<protein>
    <submittedName>
        <fullName evidence="2">Phosphoadenosine phosphosulfate reductase family protein</fullName>
    </submittedName>
</protein>
<dbReference type="InterPro" id="IPR002500">
    <property type="entry name" value="PAPS_reduct_dom"/>
</dbReference>
<reference evidence="2 3" key="1">
    <citation type="submission" date="2024-01" db="EMBL/GenBank/DDBJ databases">
        <title>Whole genome of Chryseobacterium arthrosphaerae NNCa 2741.</title>
        <authorList>
            <person name="Boriskina E.V."/>
            <person name="Gordinskaya N.A."/>
            <person name="Kropotov V.S."/>
            <person name="Alekseeva A.E."/>
            <person name="Makhova M.A."/>
            <person name="Kryazhev D.V."/>
            <person name="Shkurkina I.S."/>
        </authorList>
    </citation>
    <scope>NUCLEOTIDE SEQUENCE [LARGE SCALE GENOMIC DNA]</scope>
    <source>
        <strain evidence="2 3">NNCa 2741</strain>
    </source>
</reference>
<dbReference type="InterPro" id="IPR050128">
    <property type="entry name" value="Sulfate_adenylyltrnsfr_sub2"/>
</dbReference>
<evidence type="ECO:0000313" key="3">
    <source>
        <dbReference type="Proteomes" id="UP001350005"/>
    </source>
</evidence>
<evidence type="ECO:0000313" key="2">
    <source>
        <dbReference type="EMBL" id="MEE6130240.1"/>
    </source>
</evidence>
<dbReference type="Proteomes" id="UP001350005">
    <property type="component" value="Unassembled WGS sequence"/>
</dbReference>
<dbReference type="RefSeq" id="WP_330937595.1">
    <property type="nucleotide sequence ID" value="NZ_JAZGJU010000082.1"/>
</dbReference>
<accession>A0ABU7R5Y7</accession>
<sequence length="278" mass="33010">MRNILISFSGGRTSAFMAKFCKEYYRNDNLLFVFANTGKEREETLDFVDKCDKEFKLNVVWLEADVQAEKGLGTRYKIVNYSTASREGEPFEEVIKKYGLPSKLYRHCTRELKEVPIHKFAKEYFKGEKYYTALGIRSDEPKRLNYNDPLKIYPLAEINVTEEFIRDWWSKFYFDLMLKDYEGNCDDCFLKSLRKKMTIATECPPRPIWWIRMEKAYGTDRQPMFDVRNNLSYEEISELSKKPFNKAIDKKEQKKYNPSLFDLDIELDVGFDCFCSNT</sequence>
<comment type="caution">
    <text evidence="2">The sequence shown here is derived from an EMBL/GenBank/DDBJ whole genome shotgun (WGS) entry which is preliminary data.</text>
</comment>
<dbReference type="PANTHER" id="PTHR43196:SF2">
    <property type="entry name" value="PHOSPHOADENOSINE PHOSPHOSULFATE REDUCTASE"/>
    <property type="match status" value="1"/>
</dbReference>
<dbReference type="PANTHER" id="PTHR43196">
    <property type="entry name" value="SULFATE ADENYLYLTRANSFERASE SUBUNIT 2"/>
    <property type="match status" value="1"/>
</dbReference>
<dbReference type="SUPFAM" id="SSF52402">
    <property type="entry name" value="Adenine nucleotide alpha hydrolases-like"/>
    <property type="match status" value="1"/>
</dbReference>
<gene>
    <name evidence="2" type="ORF">V2E39_22770</name>
</gene>
<dbReference type="EMBL" id="JAZGJU010000082">
    <property type="protein sequence ID" value="MEE6130240.1"/>
    <property type="molecule type" value="Genomic_DNA"/>
</dbReference>
<dbReference type="Pfam" id="PF01507">
    <property type="entry name" value="PAPS_reduct"/>
    <property type="match status" value="1"/>
</dbReference>
<dbReference type="Gene3D" id="3.40.50.620">
    <property type="entry name" value="HUPs"/>
    <property type="match status" value="1"/>
</dbReference>
<proteinExistence type="predicted"/>
<dbReference type="InterPro" id="IPR014729">
    <property type="entry name" value="Rossmann-like_a/b/a_fold"/>
</dbReference>
<keyword evidence="3" id="KW-1185">Reference proteome</keyword>
<feature type="domain" description="Phosphoadenosine phosphosulphate reductase" evidence="1">
    <location>
        <begin position="4"/>
        <end position="68"/>
    </location>
</feature>
<evidence type="ECO:0000259" key="1">
    <source>
        <dbReference type="Pfam" id="PF01507"/>
    </source>
</evidence>
<name>A0ABU7R5Y7_9FLAO</name>
<organism evidence="2 3">
    <name type="scientific">Chryseobacterium arthrosphaerae</name>
    <dbReference type="NCBI Taxonomy" id="651561"/>
    <lineage>
        <taxon>Bacteria</taxon>
        <taxon>Pseudomonadati</taxon>
        <taxon>Bacteroidota</taxon>
        <taxon>Flavobacteriia</taxon>
        <taxon>Flavobacteriales</taxon>
        <taxon>Weeksellaceae</taxon>
        <taxon>Chryseobacterium group</taxon>
        <taxon>Chryseobacterium</taxon>
    </lineage>
</organism>